<dbReference type="OrthoDB" id="61870at2759"/>
<dbReference type="PROSITE" id="PS51186">
    <property type="entry name" value="GNAT"/>
    <property type="match status" value="1"/>
</dbReference>
<dbReference type="GO" id="GO:0016747">
    <property type="term" value="F:acyltransferase activity, transferring groups other than amino-acyl groups"/>
    <property type="evidence" value="ECO:0007669"/>
    <property type="project" value="InterPro"/>
</dbReference>
<dbReference type="InterPro" id="IPR013653">
    <property type="entry name" value="GCN5-like_dom"/>
</dbReference>
<dbReference type="Gene3D" id="3.40.630.30">
    <property type="match status" value="1"/>
</dbReference>
<accession>A0A9W4U9K2</accession>
<dbReference type="InterPro" id="IPR000182">
    <property type="entry name" value="GNAT_dom"/>
</dbReference>
<proteinExistence type="predicted"/>
<organism evidence="2 3">
    <name type="scientific">Periconia digitata</name>
    <dbReference type="NCBI Taxonomy" id="1303443"/>
    <lineage>
        <taxon>Eukaryota</taxon>
        <taxon>Fungi</taxon>
        <taxon>Dikarya</taxon>
        <taxon>Ascomycota</taxon>
        <taxon>Pezizomycotina</taxon>
        <taxon>Dothideomycetes</taxon>
        <taxon>Pleosporomycetidae</taxon>
        <taxon>Pleosporales</taxon>
        <taxon>Massarineae</taxon>
        <taxon>Periconiaceae</taxon>
        <taxon>Periconia</taxon>
    </lineage>
</organism>
<protein>
    <recommendedName>
        <fullName evidence="1">N-acetyltransferase domain-containing protein</fullName>
    </recommendedName>
</protein>
<evidence type="ECO:0000313" key="3">
    <source>
        <dbReference type="Proteomes" id="UP001152607"/>
    </source>
</evidence>
<dbReference type="InterPro" id="IPR053225">
    <property type="entry name" value="Acyl-CoA_N-acyltransferase"/>
</dbReference>
<feature type="domain" description="N-acetyltransferase" evidence="1">
    <location>
        <begin position="199"/>
        <end position="350"/>
    </location>
</feature>
<reference evidence="2" key="1">
    <citation type="submission" date="2023-01" db="EMBL/GenBank/DDBJ databases">
        <authorList>
            <person name="Van Ghelder C."/>
            <person name="Rancurel C."/>
        </authorList>
    </citation>
    <scope>NUCLEOTIDE SEQUENCE</scope>
    <source>
        <strain evidence="2">CNCM I-4278</strain>
    </source>
</reference>
<dbReference type="PANTHER" id="PTHR20958:SF6">
    <property type="entry name" value="GLYCINE N-ACYLTRANSFERASE-LIKE PROTEIN"/>
    <property type="match status" value="1"/>
</dbReference>
<evidence type="ECO:0000313" key="2">
    <source>
        <dbReference type="EMBL" id="CAI6332172.1"/>
    </source>
</evidence>
<dbReference type="EMBL" id="CAOQHR010000003">
    <property type="protein sequence ID" value="CAI6332172.1"/>
    <property type="molecule type" value="Genomic_DNA"/>
</dbReference>
<dbReference type="Pfam" id="PF08445">
    <property type="entry name" value="FR47"/>
    <property type="match status" value="1"/>
</dbReference>
<keyword evidence="3" id="KW-1185">Reference proteome</keyword>
<dbReference type="AlphaFoldDB" id="A0A9W4U9K2"/>
<gene>
    <name evidence="2" type="ORF">PDIGIT_LOCUS5202</name>
</gene>
<dbReference type="PANTHER" id="PTHR20958">
    <property type="entry name" value="GLYCINE N-ACYLTRANSFERASE-LIKE PROTEIN"/>
    <property type="match status" value="1"/>
</dbReference>
<name>A0A9W4U9K2_9PLEO</name>
<comment type="caution">
    <text evidence="2">The sequence shown here is derived from an EMBL/GenBank/DDBJ whole genome shotgun (WGS) entry which is preliminary data.</text>
</comment>
<dbReference type="Proteomes" id="UP001152607">
    <property type="component" value="Unassembled WGS sequence"/>
</dbReference>
<evidence type="ECO:0000259" key="1">
    <source>
        <dbReference type="PROSITE" id="PS51186"/>
    </source>
</evidence>
<sequence>MGVHEHPLNPPLSSNLLHSLKSTLPYSVNLVYRIQHPNKTQHAHVLATFSPEESPIPECWVAAYFDNSMRPETDLWIFAAGEVPGHRGSTSKGESEFCSLCKQLVLSLLDHISGLEVPPLRAENEFAIALAKRHEEQYPELGPNVKFAPSTGTYMRHLLLQKIVTLGAAHHQVVQICAEAGLVRDEFPSRDARLNKFFFRVADLTSVKELPVGLRWGEMRPQDIPAVQATTSIPRGTGTLLSLKSVGAFDADDIPVCWTFLGLDGSLTTLYTDPKYRGKGLAKNVASKIIRDYASQLAVDERGNAWAHADVYEGNVQSESVCKSLGGHAGAKIFWVRIDLTRAGALSNHQ</sequence>
<dbReference type="InterPro" id="IPR016181">
    <property type="entry name" value="Acyl_CoA_acyltransferase"/>
</dbReference>
<dbReference type="SUPFAM" id="SSF55729">
    <property type="entry name" value="Acyl-CoA N-acyltransferases (Nat)"/>
    <property type="match status" value="1"/>
</dbReference>